<dbReference type="PANTHER" id="PTHR37543:SF1">
    <property type="entry name" value="CCCH ZINC FINGER DNA BINDING PROTEIN (AFU_ORTHOLOGUE AFUA_5G12760)"/>
    <property type="match status" value="1"/>
</dbReference>
<evidence type="ECO:0000259" key="3">
    <source>
        <dbReference type="PROSITE" id="PS50103"/>
    </source>
</evidence>
<feature type="domain" description="C3H1-type" evidence="3">
    <location>
        <begin position="461"/>
        <end position="490"/>
    </location>
</feature>
<feature type="region of interest" description="Disordered" evidence="2">
    <location>
        <begin position="315"/>
        <end position="370"/>
    </location>
</feature>
<keyword evidence="1" id="KW-0863">Zinc-finger</keyword>
<dbReference type="GO" id="GO:0008270">
    <property type="term" value="F:zinc ion binding"/>
    <property type="evidence" value="ECO:0007669"/>
    <property type="project" value="UniProtKB-KW"/>
</dbReference>
<dbReference type="PANTHER" id="PTHR37543">
    <property type="entry name" value="CCCH ZINC FINGER DNA BINDING PROTEIN (AFU_ORTHOLOGUE AFUA_5G12760)"/>
    <property type="match status" value="1"/>
</dbReference>
<keyword evidence="1" id="KW-0479">Metal-binding</keyword>
<evidence type="ECO:0000256" key="1">
    <source>
        <dbReference type="PROSITE-ProRule" id="PRU00723"/>
    </source>
</evidence>
<comment type="caution">
    <text evidence="4">The sequence shown here is derived from an EMBL/GenBank/DDBJ whole genome shotgun (WGS) entry which is preliminary data.</text>
</comment>
<feature type="compositionally biased region" description="Polar residues" evidence="2">
    <location>
        <begin position="342"/>
        <end position="357"/>
    </location>
</feature>
<dbReference type="PROSITE" id="PS50103">
    <property type="entry name" value="ZF_C3H1"/>
    <property type="match status" value="2"/>
</dbReference>
<dbReference type="InterPro" id="IPR000571">
    <property type="entry name" value="Znf_CCCH"/>
</dbReference>
<feature type="zinc finger region" description="C3H1-type" evidence="1">
    <location>
        <begin position="461"/>
        <end position="490"/>
    </location>
</feature>
<gene>
    <name evidence="4" type="ORF">EW145_g5107</name>
</gene>
<sequence>MFEQPDSPSTSQTKQQILYATLGYRPSPPVDAPLPATITFTVCRVCLPVIARMHPLLRPCLQGEIHTILSAEPDCEERVKRLETDLEVFKRACFTAESDKRLLNEEITSLRERLDAQKCNSETRIVCLIDGNGTIFSAELMAKGQDGGRLAAKQLGESVRFHLTSAQSCHLWTYIFFNKQALLDMFAAVGGEYIEARDRFEEFVSGFNQSSEWFVMADIGNGEGAADAKIKAHLDFHARSQDTYKIVFGGCHDNSYMHHLHSLQLTSVYREKLVLLPGYTEMASEISKLQLPSLVIPGLFIPDKITVANLSRHSSISGQSGTANGNSVKFGSPPGLPLHVTPSPNAGQMLASPSGSVTPPPPPPYPQQVDTISSVNSDVVQIRPEDGRAAILSPSHSTTPERQPRIILGHASGPVSYRPSTVPWAHNKLHHVLDHHIESSSSDMKGAGKQKRINHSIPLSQNDPPPCTLFYLAANGCKHGPDCRFGHDYVLDDEDYELLRLNAKKVPCPALNRGDTCIFGNDCCYGHTCPYLGRCHYFKQSKCKFSGGEVAIAMAELAELLKSLNISKDPEMAPPGDQLRLDIIWDNMLKQLKGAPPDCSCSSEVANRVVDLSSATVEKNIDSELISRVTQLEEELHVWKQARRGLQDTLVKNNVCSVDQFEAFFVGFSQASSRFLLVDAGHGKEAADAKIRIRANIYALSSD</sequence>
<dbReference type="InterPro" id="IPR057683">
    <property type="entry name" value="DUF7923"/>
</dbReference>
<organism evidence="4 5">
    <name type="scientific">Phellinidium pouzarii</name>
    <dbReference type="NCBI Taxonomy" id="167371"/>
    <lineage>
        <taxon>Eukaryota</taxon>
        <taxon>Fungi</taxon>
        <taxon>Dikarya</taxon>
        <taxon>Basidiomycota</taxon>
        <taxon>Agaricomycotina</taxon>
        <taxon>Agaricomycetes</taxon>
        <taxon>Hymenochaetales</taxon>
        <taxon>Hymenochaetaceae</taxon>
        <taxon>Phellinidium</taxon>
    </lineage>
</organism>
<feature type="domain" description="C3H1-type" evidence="3">
    <location>
        <begin position="502"/>
        <end position="530"/>
    </location>
</feature>
<accession>A0A4S4L317</accession>
<reference evidence="4 5" key="1">
    <citation type="submission" date="2019-02" db="EMBL/GenBank/DDBJ databases">
        <title>Genome sequencing of the rare red list fungi Phellinidium pouzarii.</title>
        <authorList>
            <person name="Buettner E."/>
            <person name="Kellner H."/>
        </authorList>
    </citation>
    <scope>NUCLEOTIDE SEQUENCE [LARGE SCALE GENOMIC DNA]</scope>
    <source>
        <strain evidence="4 5">DSM 108285</strain>
    </source>
</reference>
<proteinExistence type="predicted"/>
<evidence type="ECO:0000256" key="2">
    <source>
        <dbReference type="SAM" id="MobiDB-lite"/>
    </source>
</evidence>
<feature type="compositionally biased region" description="Polar residues" evidence="2">
    <location>
        <begin position="315"/>
        <end position="329"/>
    </location>
</feature>
<evidence type="ECO:0000313" key="5">
    <source>
        <dbReference type="Proteomes" id="UP000308199"/>
    </source>
</evidence>
<name>A0A4S4L317_9AGAM</name>
<dbReference type="Proteomes" id="UP000308199">
    <property type="component" value="Unassembled WGS sequence"/>
</dbReference>
<dbReference type="OrthoDB" id="2270193at2759"/>
<dbReference type="Gene3D" id="4.10.1000.10">
    <property type="entry name" value="Zinc finger, CCCH-type"/>
    <property type="match status" value="1"/>
</dbReference>
<protein>
    <recommendedName>
        <fullName evidence="3">C3H1-type domain-containing protein</fullName>
    </recommendedName>
</protein>
<keyword evidence="1" id="KW-0862">Zinc</keyword>
<dbReference type="Pfam" id="PF25540">
    <property type="entry name" value="DUF7923"/>
    <property type="match status" value="2"/>
</dbReference>
<dbReference type="AlphaFoldDB" id="A0A4S4L317"/>
<feature type="zinc finger region" description="C3H1-type" evidence="1">
    <location>
        <begin position="502"/>
        <end position="530"/>
    </location>
</feature>
<evidence type="ECO:0000313" key="4">
    <source>
        <dbReference type="EMBL" id="THH05018.1"/>
    </source>
</evidence>
<dbReference type="EMBL" id="SGPK01000293">
    <property type="protein sequence ID" value="THH05018.1"/>
    <property type="molecule type" value="Genomic_DNA"/>
</dbReference>
<keyword evidence="5" id="KW-1185">Reference proteome</keyword>